<organism evidence="1">
    <name type="scientific">uncultured Caudovirales phage</name>
    <dbReference type="NCBI Taxonomy" id="2100421"/>
    <lineage>
        <taxon>Viruses</taxon>
        <taxon>Duplodnaviria</taxon>
        <taxon>Heunggongvirae</taxon>
        <taxon>Uroviricota</taxon>
        <taxon>Caudoviricetes</taxon>
        <taxon>Peduoviridae</taxon>
        <taxon>Maltschvirus</taxon>
        <taxon>Maltschvirus maltsch</taxon>
    </lineage>
</organism>
<reference evidence="1" key="1">
    <citation type="submission" date="2020-04" db="EMBL/GenBank/DDBJ databases">
        <authorList>
            <person name="Chiriac C."/>
            <person name="Salcher M."/>
            <person name="Ghai R."/>
            <person name="Kavagutti S V."/>
        </authorList>
    </citation>
    <scope>NUCLEOTIDE SEQUENCE</scope>
</reference>
<proteinExistence type="predicted"/>
<protein>
    <submittedName>
        <fullName evidence="1">Uncharacterized protein</fullName>
    </submittedName>
</protein>
<evidence type="ECO:0000313" key="1">
    <source>
        <dbReference type="EMBL" id="CAB4157799.1"/>
    </source>
</evidence>
<dbReference type="EMBL" id="LR798346">
    <property type="protein sequence ID" value="CAB5225476.1"/>
    <property type="molecule type" value="Genomic_DNA"/>
</dbReference>
<gene>
    <name evidence="1" type="ORF">UFOVP686_43</name>
    <name evidence="2" type="ORF">UFOVP752_23</name>
</gene>
<evidence type="ECO:0000313" key="2">
    <source>
        <dbReference type="EMBL" id="CAB5225476.1"/>
    </source>
</evidence>
<accession>A0A6J5NF32</accession>
<sequence length="59" mass="6335">MKTLIRFFMQCLLVLVVAAGILLGVDAIAQSCTTYYDQNTGRFCRVCPGPGGVGTVVCY</sequence>
<name>A0A6J5NF32_9CAUD</name>
<dbReference type="EMBL" id="LR796654">
    <property type="protein sequence ID" value="CAB4157799.1"/>
    <property type="molecule type" value="Genomic_DNA"/>
</dbReference>